<comment type="subcellular location">
    <subcellularLocation>
        <location evidence="1">Endomembrane system</location>
        <topology evidence="1">Multi-pass membrane protein</topology>
    </subcellularLocation>
</comment>
<sequence>MVWDIVIAVVAGLAALWLVVIAALWITKGRFDLTALREALRMLPDLIRLLKRLAADPTLPRGVRIRLWLLLTYLLLPIDLVPDFIPIIGYADDAIIVALALRSVIRHAGPEAVERHWPGAGDGLTAILRLAGASPSATSEEATPEDRTSKRGRILRRR</sequence>
<dbReference type="RefSeq" id="WP_345357293.1">
    <property type="nucleotide sequence ID" value="NZ_BAABHJ010000012.1"/>
</dbReference>
<evidence type="ECO:0000256" key="3">
    <source>
        <dbReference type="ARBA" id="ARBA00022989"/>
    </source>
</evidence>
<evidence type="ECO:0000256" key="6">
    <source>
        <dbReference type="SAM" id="Phobius"/>
    </source>
</evidence>
<dbReference type="InterPro" id="IPR010652">
    <property type="entry name" value="DUF1232"/>
</dbReference>
<organism evidence="8 9">
    <name type="scientific">Actinoallomurus liliacearum</name>
    <dbReference type="NCBI Taxonomy" id="1080073"/>
    <lineage>
        <taxon>Bacteria</taxon>
        <taxon>Bacillati</taxon>
        <taxon>Actinomycetota</taxon>
        <taxon>Actinomycetes</taxon>
        <taxon>Streptosporangiales</taxon>
        <taxon>Thermomonosporaceae</taxon>
        <taxon>Actinoallomurus</taxon>
    </lineage>
</organism>
<keyword evidence="4 6" id="KW-0472">Membrane</keyword>
<evidence type="ECO:0000256" key="5">
    <source>
        <dbReference type="SAM" id="MobiDB-lite"/>
    </source>
</evidence>
<proteinExistence type="predicted"/>
<dbReference type="Pfam" id="PF06803">
    <property type="entry name" value="DUF1232"/>
    <property type="match status" value="1"/>
</dbReference>
<keyword evidence="3 6" id="KW-1133">Transmembrane helix</keyword>
<evidence type="ECO:0000256" key="4">
    <source>
        <dbReference type="ARBA" id="ARBA00023136"/>
    </source>
</evidence>
<feature type="transmembrane region" description="Helical" evidence="6">
    <location>
        <begin position="6"/>
        <end position="27"/>
    </location>
</feature>
<gene>
    <name evidence="8" type="ORF">GCM10023195_43950</name>
</gene>
<evidence type="ECO:0000259" key="7">
    <source>
        <dbReference type="Pfam" id="PF06803"/>
    </source>
</evidence>
<accession>A0ABP8TNN3</accession>
<comment type="caution">
    <text evidence="8">The sequence shown here is derived from an EMBL/GenBank/DDBJ whole genome shotgun (WGS) entry which is preliminary data.</text>
</comment>
<keyword evidence="2 6" id="KW-0812">Transmembrane</keyword>
<evidence type="ECO:0000256" key="1">
    <source>
        <dbReference type="ARBA" id="ARBA00004127"/>
    </source>
</evidence>
<evidence type="ECO:0000313" key="9">
    <source>
        <dbReference type="Proteomes" id="UP001500212"/>
    </source>
</evidence>
<dbReference type="EMBL" id="BAABHJ010000012">
    <property type="protein sequence ID" value="GAA4610580.1"/>
    <property type="molecule type" value="Genomic_DNA"/>
</dbReference>
<dbReference type="Proteomes" id="UP001500212">
    <property type="component" value="Unassembled WGS sequence"/>
</dbReference>
<name>A0ABP8TNN3_9ACTN</name>
<evidence type="ECO:0000313" key="8">
    <source>
        <dbReference type="EMBL" id="GAA4610580.1"/>
    </source>
</evidence>
<feature type="domain" description="DUF1232" evidence="7">
    <location>
        <begin position="64"/>
        <end position="99"/>
    </location>
</feature>
<feature type="region of interest" description="Disordered" evidence="5">
    <location>
        <begin position="134"/>
        <end position="158"/>
    </location>
</feature>
<protein>
    <submittedName>
        <fullName evidence="8">YkvA family protein</fullName>
    </submittedName>
</protein>
<keyword evidence="9" id="KW-1185">Reference proteome</keyword>
<reference evidence="9" key="1">
    <citation type="journal article" date="2019" name="Int. J. Syst. Evol. Microbiol.">
        <title>The Global Catalogue of Microorganisms (GCM) 10K type strain sequencing project: providing services to taxonomists for standard genome sequencing and annotation.</title>
        <authorList>
            <consortium name="The Broad Institute Genomics Platform"/>
            <consortium name="The Broad Institute Genome Sequencing Center for Infectious Disease"/>
            <person name="Wu L."/>
            <person name="Ma J."/>
        </authorList>
    </citation>
    <scope>NUCLEOTIDE SEQUENCE [LARGE SCALE GENOMIC DNA]</scope>
    <source>
        <strain evidence="9">JCM 17938</strain>
    </source>
</reference>
<evidence type="ECO:0000256" key="2">
    <source>
        <dbReference type="ARBA" id="ARBA00022692"/>
    </source>
</evidence>